<dbReference type="Proteomes" id="UP001203852">
    <property type="component" value="Unassembled WGS sequence"/>
</dbReference>
<keyword evidence="4" id="KW-0539">Nucleus</keyword>
<dbReference type="PROSITE" id="PS50048">
    <property type="entry name" value="ZN2_CY6_FUNGAL_2"/>
    <property type="match status" value="1"/>
</dbReference>
<gene>
    <name evidence="6" type="ORF">EDD36DRAFT_283615</name>
</gene>
<dbReference type="PANTHER" id="PTHR38791">
    <property type="entry name" value="ZN(II)2CYS6 TRANSCRIPTION FACTOR (EUROFUNG)-RELATED-RELATED"/>
    <property type="match status" value="1"/>
</dbReference>
<feature type="domain" description="Zn(2)-C6 fungal-type" evidence="5">
    <location>
        <begin position="7"/>
        <end position="35"/>
    </location>
</feature>
<dbReference type="GO" id="GO:0008270">
    <property type="term" value="F:zinc ion binding"/>
    <property type="evidence" value="ECO:0007669"/>
    <property type="project" value="InterPro"/>
</dbReference>
<evidence type="ECO:0000256" key="3">
    <source>
        <dbReference type="ARBA" id="ARBA00023163"/>
    </source>
</evidence>
<dbReference type="PANTHER" id="PTHR38791:SF1">
    <property type="entry name" value="TRANSCRIPTION FACTOR, PUTATIVE-RELATED"/>
    <property type="match status" value="1"/>
</dbReference>
<protein>
    <recommendedName>
        <fullName evidence="5">Zn(2)-C6 fungal-type domain-containing protein</fullName>
    </recommendedName>
</protein>
<keyword evidence="1" id="KW-0805">Transcription regulation</keyword>
<dbReference type="GO" id="GO:0003677">
    <property type="term" value="F:DNA binding"/>
    <property type="evidence" value="ECO:0007669"/>
    <property type="project" value="UniProtKB-KW"/>
</dbReference>
<dbReference type="GO" id="GO:0000981">
    <property type="term" value="F:DNA-binding transcription factor activity, RNA polymerase II-specific"/>
    <property type="evidence" value="ECO:0007669"/>
    <property type="project" value="InterPro"/>
</dbReference>
<dbReference type="SUPFAM" id="SSF57701">
    <property type="entry name" value="Zn2/Cys6 DNA-binding domain"/>
    <property type="match status" value="1"/>
</dbReference>
<dbReference type="Gene3D" id="4.10.240.10">
    <property type="entry name" value="Zn(2)-C6 fungal-type DNA-binding domain"/>
    <property type="match status" value="1"/>
</dbReference>
<dbReference type="InterPro" id="IPR036864">
    <property type="entry name" value="Zn2-C6_fun-type_DNA-bd_sf"/>
</dbReference>
<dbReference type="SMART" id="SM00066">
    <property type="entry name" value="GAL4"/>
    <property type="match status" value="1"/>
</dbReference>
<dbReference type="InterPro" id="IPR053175">
    <property type="entry name" value="DHMBA_Reg_Transcription_Factor"/>
</dbReference>
<accession>A0AAN6DSG4</accession>
<keyword evidence="3" id="KW-0804">Transcription</keyword>
<evidence type="ECO:0000259" key="5">
    <source>
        <dbReference type="PROSITE" id="PS50048"/>
    </source>
</evidence>
<evidence type="ECO:0000256" key="2">
    <source>
        <dbReference type="ARBA" id="ARBA00023125"/>
    </source>
</evidence>
<dbReference type="AlphaFoldDB" id="A0AAN6DSG4"/>
<dbReference type="EMBL" id="MU404356">
    <property type="protein sequence ID" value="KAI1611248.1"/>
    <property type="molecule type" value="Genomic_DNA"/>
</dbReference>
<comment type="caution">
    <text evidence="6">The sequence shown here is derived from an EMBL/GenBank/DDBJ whole genome shotgun (WGS) entry which is preliminary data.</text>
</comment>
<keyword evidence="2" id="KW-0238">DNA-binding</keyword>
<dbReference type="CDD" id="cd00067">
    <property type="entry name" value="GAL4"/>
    <property type="match status" value="1"/>
</dbReference>
<keyword evidence="7" id="KW-1185">Reference proteome</keyword>
<dbReference type="PROSITE" id="PS00463">
    <property type="entry name" value="ZN2_CY6_FUNGAL_1"/>
    <property type="match status" value="1"/>
</dbReference>
<reference evidence="6" key="1">
    <citation type="journal article" date="2022" name="bioRxiv">
        <title>Deciphering the potential niche of two novel black yeast fungi from a biological soil crust based on their genomes, phenotypes, and melanin regulation.</title>
        <authorList>
            <consortium name="DOE Joint Genome Institute"/>
            <person name="Carr E.C."/>
            <person name="Barton Q."/>
            <person name="Grambo S."/>
            <person name="Sullivan M."/>
            <person name="Renfro C.M."/>
            <person name="Kuo A."/>
            <person name="Pangilinan J."/>
            <person name="Lipzen A."/>
            <person name="Keymanesh K."/>
            <person name="Savage E."/>
            <person name="Barry K."/>
            <person name="Grigoriev I.V."/>
            <person name="Riekhof W.R."/>
            <person name="Harris S.S."/>
        </authorList>
    </citation>
    <scope>NUCLEOTIDE SEQUENCE</scope>
    <source>
        <strain evidence="6">JF 03-4F</strain>
    </source>
</reference>
<name>A0AAN6DSG4_9EURO</name>
<proteinExistence type="predicted"/>
<evidence type="ECO:0000313" key="6">
    <source>
        <dbReference type="EMBL" id="KAI1611248.1"/>
    </source>
</evidence>
<dbReference type="InterPro" id="IPR001138">
    <property type="entry name" value="Zn2Cys6_DnaBD"/>
</dbReference>
<evidence type="ECO:0000256" key="1">
    <source>
        <dbReference type="ARBA" id="ARBA00023015"/>
    </source>
</evidence>
<dbReference type="Pfam" id="PF00172">
    <property type="entry name" value="Zn_clus"/>
    <property type="match status" value="1"/>
</dbReference>
<organism evidence="6 7">
    <name type="scientific">Exophiala viscosa</name>
    <dbReference type="NCBI Taxonomy" id="2486360"/>
    <lineage>
        <taxon>Eukaryota</taxon>
        <taxon>Fungi</taxon>
        <taxon>Dikarya</taxon>
        <taxon>Ascomycota</taxon>
        <taxon>Pezizomycotina</taxon>
        <taxon>Eurotiomycetes</taxon>
        <taxon>Chaetothyriomycetidae</taxon>
        <taxon>Chaetothyriales</taxon>
        <taxon>Herpotrichiellaceae</taxon>
        <taxon>Exophiala</taxon>
    </lineage>
</organism>
<sequence>MPFPSAGCHTCKTRRIKCDETRPTCRRCLQSKRLCQGMSDGGFFAAVYSENRYASGRERRPRGPRSSLKEHAITELDRPVSGDLVDLTTQAILYYMHHYLKAPKETPKVLKAHSVEFLTAWVGKTDDPILHPAVSCMALAIFSRTQKHRPAAVQASMTYHRLLQLARVSIPSLVAANVDIWLLAVFFMARYEDAIFDPSRPSAFRVAAGSFFHHDGASTILKFWKEHLSANHQATDIMRYSRRGLLKSALMRRLAVPQWLLDGSDYCERGLELEYDRIVVRLVNLRHRIFEASSQPSIDDLAREARDIDKAVQQWSSHFPSTWCYQQYSLPHHETFPTQHFFSPIVYHYSSLAHAAVWNQYYTTRMLALSTRIRVEESLAERAEYVACLKSMASHFTSTLPFCLGRFQLADESYGALSIKVTTKEPVRPYLASLTVWPMSLASSLENVELEQTPWLQATLAELGRTLGYGVVEHVKSEQWLRF</sequence>
<evidence type="ECO:0000313" key="7">
    <source>
        <dbReference type="Proteomes" id="UP001203852"/>
    </source>
</evidence>
<evidence type="ECO:0000256" key="4">
    <source>
        <dbReference type="ARBA" id="ARBA00023242"/>
    </source>
</evidence>